<proteinExistence type="predicted"/>
<accession>A0A059F188</accession>
<keyword evidence="3" id="KW-1185">Reference proteome</keyword>
<evidence type="ECO:0000256" key="1">
    <source>
        <dbReference type="SAM" id="SignalP"/>
    </source>
</evidence>
<organism evidence="2 3">
    <name type="scientific">Anncaliia algerae PRA339</name>
    <dbReference type="NCBI Taxonomy" id="1288291"/>
    <lineage>
        <taxon>Eukaryota</taxon>
        <taxon>Fungi</taxon>
        <taxon>Fungi incertae sedis</taxon>
        <taxon>Microsporidia</taxon>
        <taxon>Tubulinosematoidea</taxon>
        <taxon>Tubulinosematidae</taxon>
        <taxon>Anncaliia</taxon>
    </lineage>
</organism>
<evidence type="ECO:0000313" key="2">
    <source>
        <dbReference type="EMBL" id="KCZ80930.1"/>
    </source>
</evidence>
<evidence type="ECO:0008006" key="4">
    <source>
        <dbReference type="Google" id="ProtNLM"/>
    </source>
</evidence>
<dbReference type="VEuPathDB" id="MicrosporidiaDB:H312_01648"/>
<reference evidence="3" key="1">
    <citation type="submission" date="2013-02" db="EMBL/GenBank/DDBJ databases">
        <authorList>
            <consortium name="The Broad Institute Genome Sequencing Platform"/>
            <person name="Cuomo C."/>
            <person name="Becnel J."/>
            <person name="Sanscrainte N."/>
            <person name="Walker B."/>
            <person name="Young S.K."/>
            <person name="Zeng Q."/>
            <person name="Gargeya S."/>
            <person name="Fitzgerald M."/>
            <person name="Haas B."/>
            <person name="Abouelleil A."/>
            <person name="Alvarado L."/>
            <person name="Arachchi H.M."/>
            <person name="Berlin A.M."/>
            <person name="Chapman S.B."/>
            <person name="Dewar J."/>
            <person name="Goldberg J."/>
            <person name="Griggs A."/>
            <person name="Gujja S."/>
            <person name="Hansen M."/>
            <person name="Howarth C."/>
            <person name="Imamovic A."/>
            <person name="Larimer J."/>
            <person name="McCowan C."/>
            <person name="Murphy C."/>
            <person name="Neiman D."/>
            <person name="Pearson M."/>
            <person name="Priest M."/>
            <person name="Roberts A."/>
            <person name="Saif S."/>
            <person name="Shea T."/>
            <person name="Sisk P."/>
            <person name="Sykes S."/>
            <person name="Wortman J."/>
            <person name="Nusbaum C."/>
            <person name="Birren B."/>
        </authorList>
    </citation>
    <scope>NUCLEOTIDE SEQUENCE [LARGE SCALE GENOMIC DNA]</scope>
    <source>
        <strain evidence="3">PRA339</strain>
    </source>
</reference>
<dbReference type="OrthoDB" id="10431350at2759"/>
<feature type="chain" id="PRO_5001576811" description="SUN domain-containing protein" evidence="1">
    <location>
        <begin position="22"/>
        <end position="264"/>
    </location>
</feature>
<dbReference type="Proteomes" id="UP000030655">
    <property type="component" value="Unassembled WGS sequence"/>
</dbReference>
<gene>
    <name evidence="2" type="ORF">H312_01648</name>
</gene>
<protein>
    <recommendedName>
        <fullName evidence="4">SUN domain-containing protein</fullName>
    </recommendedName>
</protein>
<evidence type="ECO:0000313" key="3">
    <source>
        <dbReference type="Proteomes" id="UP000030655"/>
    </source>
</evidence>
<sequence length="264" mass="30903">MFHKLKIIYVLILIKSILVFCAELNPNTQTSFVGVATDVKESRVAKTINNKSNKIKRKLNSDVNEQDSEDSVDVVCKKSKKILRDKILKDLNILLNETEIILESINKILKELNSPRNSKWSNQFINSTIDNLLEENKEFIANSVLALYNYDMKKDFERNLNIVLIKKNELIKCFILYIDYKINEFIKNNELMSGNDTIIISNTNIKDIFKGGNENEVLVFEIDKNLIPTYFLSFVFEEFLNSTDLNLYLRRFYLLTMKNYLNKK</sequence>
<feature type="signal peptide" evidence="1">
    <location>
        <begin position="1"/>
        <end position="21"/>
    </location>
</feature>
<dbReference type="EMBL" id="KK365157">
    <property type="protein sequence ID" value="KCZ80930.1"/>
    <property type="molecule type" value="Genomic_DNA"/>
</dbReference>
<keyword evidence="1" id="KW-0732">Signal</keyword>
<reference evidence="2 3" key="2">
    <citation type="submission" date="2014-03" db="EMBL/GenBank/DDBJ databases">
        <title>The Genome Sequence of Anncaliia algerae insect isolate PRA339.</title>
        <authorList>
            <consortium name="The Broad Institute Genome Sequencing Platform"/>
            <consortium name="The Broad Institute Genome Sequencing Center for Infectious Disease"/>
            <person name="Cuomo C."/>
            <person name="Becnel J."/>
            <person name="Sanscrainte N."/>
            <person name="Walker B."/>
            <person name="Young S.K."/>
            <person name="Zeng Q."/>
            <person name="Gargeya S."/>
            <person name="Fitzgerald M."/>
            <person name="Haas B."/>
            <person name="Abouelleil A."/>
            <person name="Alvarado L."/>
            <person name="Arachchi H.M."/>
            <person name="Berlin A.M."/>
            <person name="Chapman S.B."/>
            <person name="Dewar J."/>
            <person name="Goldberg J."/>
            <person name="Griggs A."/>
            <person name="Gujja S."/>
            <person name="Hansen M."/>
            <person name="Howarth C."/>
            <person name="Imamovic A."/>
            <person name="Larimer J."/>
            <person name="McCowan C."/>
            <person name="Murphy C."/>
            <person name="Neiman D."/>
            <person name="Pearson M."/>
            <person name="Priest M."/>
            <person name="Roberts A."/>
            <person name="Saif S."/>
            <person name="Shea T."/>
            <person name="Sisk P."/>
            <person name="Sykes S."/>
            <person name="Wortman J."/>
            <person name="Nusbaum C."/>
            <person name="Birren B."/>
        </authorList>
    </citation>
    <scope>NUCLEOTIDE SEQUENCE [LARGE SCALE GENOMIC DNA]</scope>
    <source>
        <strain evidence="2 3">PRA339</strain>
    </source>
</reference>
<name>A0A059F188_9MICR</name>
<dbReference type="HOGENOM" id="CLU_1053650_0_0_1"/>
<dbReference type="AlphaFoldDB" id="A0A059F188"/>